<keyword evidence="1" id="KW-0560">Oxidoreductase</keyword>
<evidence type="ECO:0000256" key="2">
    <source>
        <dbReference type="SAM" id="MobiDB-lite"/>
    </source>
</evidence>
<dbReference type="InterPro" id="IPR050771">
    <property type="entry name" value="Alpha-ketoacid_DH_E1_comp"/>
</dbReference>
<dbReference type="PANTHER" id="PTHR43380:SF1">
    <property type="entry name" value="2-OXOISOVALERATE DEHYDROGENASE SUBUNIT ALPHA, MITOCHONDRIAL"/>
    <property type="match status" value="1"/>
</dbReference>
<dbReference type="Proteomes" id="UP001190926">
    <property type="component" value="Unassembled WGS sequence"/>
</dbReference>
<sequence length="122" mass="13426">MEELPISPADPMENPAKERQVVRRRNSSSDLNVGCRTQLPQAAGVVYSLKMDEKEACVVAFTGDGGNSEGDFHVALNFAAAMEAPVMFICRRNNGWAISTPISQQFRSDGVVVKRQTYIVIH</sequence>
<protein>
    <submittedName>
        <fullName evidence="4">Thiamine diphosphate-binding fold superfamily protein</fullName>
    </submittedName>
</protein>
<keyword evidence="5" id="KW-1185">Reference proteome</keyword>
<accession>A0AAD4JEH3</accession>
<dbReference type="PANTHER" id="PTHR43380">
    <property type="entry name" value="2-OXOISOVALERATE DEHYDROGENASE SUBUNIT ALPHA, MITOCHONDRIAL"/>
    <property type="match status" value="1"/>
</dbReference>
<proteinExistence type="predicted"/>
<evidence type="ECO:0000259" key="3">
    <source>
        <dbReference type="Pfam" id="PF00676"/>
    </source>
</evidence>
<feature type="domain" description="Dehydrogenase E1 component" evidence="3">
    <location>
        <begin position="23"/>
        <end position="113"/>
    </location>
</feature>
<evidence type="ECO:0000313" key="5">
    <source>
        <dbReference type="Proteomes" id="UP001190926"/>
    </source>
</evidence>
<dbReference type="GO" id="GO:0009083">
    <property type="term" value="P:branched-chain amino acid catabolic process"/>
    <property type="evidence" value="ECO:0007669"/>
    <property type="project" value="TreeGrafter"/>
</dbReference>
<dbReference type="InterPro" id="IPR001017">
    <property type="entry name" value="DH_E1"/>
</dbReference>
<dbReference type="Gene3D" id="3.40.50.970">
    <property type="match status" value="1"/>
</dbReference>
<reference evidence="4 5" key="1">
    <citation type="journal article" date="2021" name="Nat. Commun.">
        <title>Incipient diploidization of the medicinal plant Perilla within 10,000 years.</title>
        <authorList>
            <person name="Zhang Y."/>
            <person name="Shen Q."/>
            <person name="Leng L."/>
            <person name="Zhang D."/>
            <person name="Chen S."/>
            <person name="Shi Y."/>
            <person name="Ning Z."/>
            <person name="Chen S."/>
        </authorList>
    </citation>
    <scope>NUCLEOTIDE SEQUENCE [LARGE SCALE GENOMIC DNA]</scope>
    <source>
        <strain evidence="5">cv. PC099</strain>
    </source>
</reference>
<dbReference type="Pfam" id="PF00676">
    <property type="entry name" value="E1_dh"/>
    <property type="match status" value="1"/>
</dbReference>
<feature type="region of interest" description="Disordered" evidence="2">
    <location>
        <begin position="1"/>
        <end position="33"/>
    </location>
</feature>
<comment type="caution">
    <text evidence="4">The sequence shown here is derived from an EMBL/GenBank/DDBJ whole genome shotgun (WGS) entry which is preliminary data.</text>
</comment>
<evidence type="ECO:0000313" key="4">
    <source>
        <dbReference type="EMBL" id="KAH6832318.1"/>
    </source>
</evidence>
<organism evidence="4 5">
    <name type="scientific">Perilla frutescens var. hirtella</name>
    <name type="common">Perilla citriodora</name>
    <name type="synonym">Perilla setoyensis</name>
    <dbReference type="NCBI Taxonomy" id="608512"/>
    <lineage>
        <taxon>Eukaryota</taxon>
        <taxon>Viridiplantae</taxon>
        <taxon>Streptophyta</taxon>
        <taxon>Embryophyta</taxon>
        <taxon>Tracheophyta</taxon>
        <taxon>Spermatophyta</taxon>
        <taxon>Magnoliopsida</taxon>
        <taxon>eudicotyledons</taxon>
        <taxon>Gunneridae</taxon>
        <taxon>Pentapetalae</taxon>
        <taxon>asterids</taxon>
        <taxon>lamiids</taxon>
        <taxon>Lamiales</taxon>
        <taxon>Lamiaceae</taxon>
        <taxon>Nepetoideae</taxon>
        <taxon>Elsholtzieae</taxon>
        <taxon>Perilla</taxon>
    </lineage>
</organism>
<dbReference type="AlphaFoldDB" id="A0AAD4JEH3"/>
<evidence type="ECO:0000256" key="1">
    <source>
        <dbReference type="ARBA" id="ARBA00023002"/>
    </source>
</evidence>
<name>A0AAD4JEH3_PERFH</name>
<dbReference type="SUPFAM" id="SSF52518">
    <property type="entry name" value="Thiamin diphosphate-binding fold (THDP-binding)"/>
    <property type="match status" value="1"/>
</dbReference>
<dbReference type="EMBL" id="SDAM02000072">
    <property type="protein sequence ID" value="KAH6832318.1"/>
    <property type="molecule type" value="Genomic_DNA"/>
</dbReference>
<dbReference type="InterPro" id="IPR029061">
    <property type="entry name" value="THDP-binding"/>
</dbReference>
<gene>
    <name evidence="4" type="ORF">C2S53_007416</name>
</gene>
<dbReference type="GO" id="GO:0016624">
    <property type="term" value="F:oxidoreductase activity, acting on the aldehyde or oxo group of donors, disulfide as acceptor"/>
    <property type="evidence" value="ECO:0007669"/>
    <property type="project" value="InterPro"/>
</dbReference>